<organism evidence="7 8">
    <name type="scientific">Colocasia esculenta</name>
    <name type="common">Wild taro</name>
    <name type="synonym">Arum esculentum</name>
    <dbReference type="NCBI Taxonomy" id="4460"/>
    <lineage>
        <taxon>Eukaryota</taxon>
        <taxon>Viridiplantae</taxon>
        <taxon>Streptophyta</taxon>
        <taxon>Embryophyta</taxon>
        <taxon>Tracheophyta</taxon>
        <taxon>Spermatophyta</taxon>
        <taxon>Magnoliopsida</taxon>
        <taxon>Liliopsida</taxon>
        <taxon>Araceae</taxon>
        <taxon>Aroideae</taxon>
        <taxon>Colocasieae</taxon>
        <taxon>Colocasia</taxon>
    </lineage>
</organism>
<dbReference type="InterPro" id="IPR044839">
    <property type="entry name" value="NDR1-like"/>
</dbReference>
<dbReference type="PANTHER" id="PTHR31234">
    <property type="entry name" value="LATE EMBRYOGENESIS ABUNDANT (LEA) HYDROXYPROLINE-RICH GLYCOPROTEIN FAMILY"/>
    <property type="match status" value="1"/>
</dbReference>
<name>A0A843UBU7_COLES</name>
<dbReference type="GO" id="GO:0005886">
    <property type="term" value="C:plasma membrane"/>
    <property type="evidence" value="ECO:0007669"/>
    <property type="project" value="TreeGrafter"/>
</dbReference>
<gene>
    <name evidence="7" type="ORF">Taro_013375</name>
</gene>
<dbReference type="Pfam" id="PF03168">
    <property type="entry name" value="LEA_2"/>
    <property type="match status" value="1"/>
</dbReference>
<evidence type="ECO:0000256" key="4">
    <source>
        <dbReference type="ARBA" id="ARBA00023136"/>
    </source>
</evidence>
<evidence type="ECO:0000259" key="6">
    <source>
        <dbReference type="Pfam" id="PF03168"/>
    </source>
</evidence>
<evidence type="ECO:0000313" key="7">
    <source>
        <dbReference type="EMBL" id="MQL80911.1"/>
    </source>
</evidence>
<dbReference type="Proteomes" id="UP000652761">
    <property type="component" value="Unassembled WGS sequence"/>
</dbReference>
<evidence type="ECO:0000256" key="3">
    <source>
        <dbReference type="ARBA" id="ARBA00022989"/>
    </source>
</evidence>
<dbReference type="InterPro" id="IPR004864">
    <property type="entry name" value="LEA_2"/>
</dbReference>
<dbReference type="SMR" id="A0A843UBU7"/>
<keyword evidence="4 5" id="KW-0472">Membrane</keyword>
<proteinExistence type="predicted"/>
<comment type="caution">
    <text evidence="7">The sequence shown here is derived from an EMBL/GenBank/DDBJ whole genome shotgun (WGS) entry which is preliminary data.</text>
</comment>
<dbReference type="PANTHER" id="PTHR31234:SF72">
    <property type="entry name" value="NDR1_HIN1-LIKE PROTEIN 6"/>
    <property type="match status" value="1"/>
</dbReference>
<dbReference type="EMBL" id="NMUH01000534">
    <property type="protein sequence ID" value="MQL80911.1"/>
    <property type="molecule type" value="Genomic_DNA"/>
</dbReference>
<keyword evidence="3 5" id="KW-1133">Transmembrane helix</keyword>
<sequence>MESGYGKPGPPRYVMLSEATHSLKPPPGRRNLPRYYSRKDGGGCGPCACVCLVCCLLLLLFLLFVGAVAIYVMVVIDPQAPSYHVSHFGVGVFDLRPDLSLYTEFNVAVRAENPNAQIGIAYGDGGMVAVLFKDARLCAGNLPVFFQGHRNTTTINVVLKGESTMGSGMQQALLENRHTGSIPLDIYVKVPVVLQLRGAWDLRKMTVFVKCSLVVDSLSPKKKVNIKSAHYKFNVEL</sequence>
<dbReference type="AlphaFoldDB" id="A0A843UBU7"/>
<feature type="domain" description="Late embryogenesis abundant protein LEA-2 subgroup" evidence="6">
    <location>
        <begin position="109"/>
        <end position="209"/>
    </location>
</feature>
<keyword evidence="2 5" id="KW-0812">Transmembrane</keyword>
<keyword evidence="8" id="KW-1185">Reference proteome</keyword>
<evidence type="ECO:0000256" key="1">
    <source>
        <dbReference type="ARBA" id="ARBA00004167"/>
    </source>
</evidence>
<evidence type="ECO:0000313" key="8">
    <source>
        <dbReference type="Proteomes" id="UP000652761"/>
    </source>
</evidence>
<dbReference type="OrthoDB" id="778052at2759"/>
<evidence type="ECO:0000256" key="2">
    <source>
        <dbReference type="ARBA" id="ARBA00022692"/>
    </source>
</evidence>
<feature type="transmembrane region" description="Helical" evidence="5">
    <location>
        <begin position="47"/>
        <end position="74"/>
    </location>
</feature>
<protein>
    <recommendedName>
        <fullName evidence="6">Late embryogenesis abundant protein LEA-2 subgroup domain-containing protein</fullName>
    </recommendedName>
</protein>
<evidence type="ECO:0000256" key="5">
    <source>
        <dbReference type="SAM" id="Phobius"/>
    </source>
</evidence>
<dbReference type="GO" id="GO:0098542">
    <property type="term" value="P:defense response to other organism"/>
    <property type="evidence" value="ECO:0007669"/>
    <property type="project" value="InterPro"/>
</dbReference>
<reference evidence="7" key="1">
    <citation type="submission" date="2017-07" db="EMBL/GenBank/DDBJ databases">
        <title>Taro Niue Genome Assembly and Annotation.</title>
        <authorList>
            <person name="Atibalentja N."/>
            <person name="Keating K."/>
            <person name="Fields C.J."/>
        </authorList>
    </citation>
    <scope>NUCLEOTIDE SEQUENCE</scope>
    <source>
        <strain evidence="7">Niue_2</strain>
        <tissue evidence="7">Leaf</tissue>
    </source>
</reference>
<accession>A0A843UBU7</accession>
<comment type="subcellular location">
    <subcellularLocation>
        <location evidence="1">Membrane</location>
        <topology evidence="1">Single-pass membrane protein</topology>
    </subcellularLocation>
</comment>